<feature type="non-terminal residue" evidence="1">
    <location>
        <position position="289"/>
    </location>
</feature>
<dbReference type="OrthoDB" id="10239506at2759"/>
<protein>
    <submittedName>
        <fullName evidence="1">Uncharacterized protein</fullName>
    </submittedName>
</protein>
<accession>A0A9X6NMF6</accession>
<keyword evidence="2" id="KW-1185">Reference proteome</keyword>
<dbReference type="EMBL" id="MTYJ01000994">
    <property type="protein sequence ID" value="OWA55573.1"/>
    <property type="molecule type" value="Genomic_DNA"/>
</dbReference>
<evidence type="ECO:0000313" key="2">
    <source>
        <dbReference type="Proteomes" id="UP000192578"/>
    </source>
</evidence>
<proteinExistence type="predicted"/>
<reference evidence="2" key="1">
    <citation type="submission" date="2017-01" db="EMBL/GenBank/DDBJ databases">
        <title>Comparative genomics of anhydrobiosis in the tardigrade Hypsibius dujardini.</title>
        <authorList>
            <person name="Yoshida Y."/>
            <person name="Koutsovoulos G."/>
            <person name="Laetsch D."/>
            <person name="Stevens L."/>
            <person name="Kumar S."/>
            <person name="Horikawa D."/>
            <person name="Ishino K."/>
            <person name="Komine S."/>
            <person name="Tomita M."/>
            <person name="Blaxter M."/>
            <person name="Arakawa K."/>
        </authorList>
    </citation>
    <scope>NUCLEOTIDE SEQUENCE [LARGE SCALE GENOMIC DNA]</scope>
    <source>
        <strain evidence="2">Z151</strain>
    </source>
</reference>
<sequence length="289" mass="33291">TQLQRKKSVAKFAWTDESKQCLSGLVAEVSATIPHNGEVWPEVLRRFRSFYPECALANNSIRVRFYDIKKGTQLSAGDNPVLLWQPDVNTFLVECAQRADEEDRLNRILFMNKGKAGGQGSYLKLVARFFLTKYPNFTANQIEGQLYRLKYVRLPIPSTPASSRRLEDIMEYWQYGHDISTRALFEAVCFNCSRMIRKKERLRVATFQPDQPLANEETLESAVPIEQHYDAAYLADVNYVAVQGVDGRLETFYVCERCRKTPNLPNGDSPLKLFDITKFDRAKLRPEQM</sequence>
<dbReference type="Proteomes" id="UP000192578">
    <property type="component" value="Unassembled WGS sequence"/>
</dbReference>
<dbReference type="AlphaFoldDB" id="A0A9X6NMF6"/>
<comment type="caution">
    <text evidence="1">The sequence shown here is derived from an EMBL/GenBank/DDBJ whole genome shotgun (WGS) entry which is preliminary data.</text>
</comment>
<name>A0A9X6NMF6_HYPEX</name>
<organism evidence="1 2">
    <name type="scientific">Hypsibius exemplaris</name>
    <name type="common">Freshwater tardigrade</name>
    <dbReference type="NCBI Taxonomy" id="2072580"/>
    <lineage>
        <taxon>Eukaryota</taxon>
        <taxon>Metazoa</taxon>
        <taxon>Ecdysozoa</taxon>
        <taxon>Tardigrada</taxon>
        <taxon>Eutardigrada</taxon>
        <taxon>Parachela</taxon>
        <taxon>Hypsibioidea</taxon>
        <taxon>Hypsibiidae</taxon>
        <taxon>Hypsibius</taxon>
    </lineage>
</organism>
<gene>
    <name evidence="1" type="ORF">BV898_19960</name>
</gene>
<evidence type="ECO:0000313" key="1">
    <source>
        <dbReference type="EMBL" id="OWA55573.1"/>
    </source>
</evidence>